<evidence type="ECO:0000259" key="18">
    <source>
        <dbReference type="PROSITE" id="PS50885"/>
    </source>
</evidence>
<evidence type="ECO:0000256" key="4">
    <source>
        <dbReference type="ARBA" id="ARBA00022475"/>
    </source>
</evidence>
<evidence type="ECO:0000256" key="3">
    <source>
        <dbReference type="ARBA" id="ARBA00012438"/>
    </source>
</evidence>
<keyword evidence="14 16" id="KW-0472">Membrane</keyword>
<keyword evidence="8 16" id="KW-0812">Transmembrane</keyword>
<evidence type="ECO:0000256" key="2">
    <source>
        <dbReference type="ARBA" id="ARBA00004429"/>
    </source>
</evidence>
<dbReference type="InterPro" id="IPR036097">
    <property type="entry name" value="HisK_dim/P_sf"/>
</dbReference>
<dbReference type="InterPro" id="IPR036890">
    <property type="entry name" value="HATPase_C_sf"/>
</dbReference>
<evidence type="ECO:0000256" key="6">
    <source>
        <dbReference type="ARBA" id="ARBA00022553"/>
    </source>
</evidence>
<evidence type="ECO:0000256" key="10">
    <source>
        <dbReference type="ARBA" id="ARBA00022777"/>
    </source>
</evidence>
<dbReference type="CDD" id="cd00082">
    <property type="entry name" value="HisKA"/>
    <property type="match status" value="1"/>
</dbReference>
<dbReference type="InterPro" id="IPR003594">
    <property type="entry name" value="HATPase_dom"/>
</dbReference>
<dbReference type="Pfam" id="PF00672">
    <property type="entry name" value="HAMP"/>
    <property type="match status" value="1"/>
</dbReference>
<gene>
    <name evidence="19" type="ORF">E4P82_03470</name>
</gene>
<keyword evidence="7" id="KW-0808">Transferase</keyword>
<keyword evidence="12 16" id="KW-1133">Transmembrane helix</keyword>
<organism evidence="19 20">
    <name type="scientific">Candidatus Competibacter phosphatis</name>
    <dbReference type="NCBI Taxonomy" id="221280"/>
    <lineage>
        <taxon>Bacteria</taxon>
        <taxon>Pseudomonadati</taxon>
        <taxon>Pseudomonadota</taxon>
        <taxon>Gammaproteobacteria</taxon>
        <taxon>Candidatus Competibacteraceae</taxon>
        <taxon>Candidatus Competibacter</taxon>
    </lineage>
</organism>
<accession>A0ABX1TG49</accession>
<dbReference type="SMART" id="SM00387">
    <property type="entry name" value="HATPase_c"/>
    <property type="match status" value="1"/>
</dbReference>
<keyword evidence="4" id="KW-1003">Cell membrane</keyword>
<keyword evidence="13" id="KW-0902">Two-component regulatory system</keyword>
<dbReference type="InterPro" id="IPR003660">
    <property type="entry name" value="HAMP_dom"/>
</dbReference>
<dbReference type="Pfam" id="PF02518">
    <property type="entry name" value="HATPase_c"/>
    <property type="match status" value="1"/>
</dbReference>
<evidence type="ECO:0000259" key="17">
    <source>
        <dbReference type="PROSITE" id="PS50109"/>
    </source>
</evidence>
<dbReference type="Pfam" id="PF00512">
    <property type="entry name" value="HisKA"/>
    <property type="match status" value="1"/>
</dbReference>
<dbReference type="InterPro" id="IPR005467">
    <property type="entry name" value="His_kinase_dom"/>
</dbReference>
<dbReference type="SMART" id="SM00304">
    <property type="entry name" value="HAMP"/>
    <property type="match status" value="1"/>
</dbReference>
<feature type="domain" description="HAMP" evidence="18">
    <location>
        <begin position="222"/>
        <end position="274"/>
    </location>
</feature>
<dbReference type="Gene3D" id="1.10.287.130">
    <property type="match status" value="1"/>
</dbReference>
<dbReference type="InterPro" id="IPR050980">
    <property type="entry name" value="2C_sensor_his_kinase"/>
</dbReference>
<evidence type="ECO:0000256" key="12">
    <source>
        <dbReference type="ARBA" id="ARBA00022989"/>
    </source>
</evidence>
<dbReference type="PANTHER" id="PTHR44936">
    <property type="entry name" value="SENSOR PROTEIN CREC"/>
    <property type="match status" value="1"/>
</dbReference>
<evidence type="ECO:0000313" key="19">
    <source>
        <dbReference type="EMBL" id="NMQ18338.1"/>
    </source>
</evidence>
<keyword evidence="10" id="KW-0418">Kinase</keyword>
<dbReference type="Gene3D" id="3.30.565.10">
    <property type="entry name" value="Histidine kinase-like ATPase, C-terminal domain"/>
    <property type="match status" value="1"/>
</dbReference>
<dbReference type="InterPro" id="IPR003661">
    <property type="entry name" value="HisK_dim/P_dom"/>
</dbReference>
<feature type="region of interest" description="Disordered" evidence="15">
    <location>
        <begin position="127"/>
        <end position="158"/>
    </location>
</feature>
<keyword evidence="20" id="KW-1185">Reference proteome</keyword>
<feature type="transmembrane region" description="Helical" evidence="16">
    <location>
        <begin position="202"/>
        <end position="221"/>
    </location>
</feature>
<comment type="subcellular location">
    <subcellularLocation>
        <location evidence="2">Cell inner membrane</location>
        <topology evidence="2">Multi-pass membrane protein</topology>
    </subcellularLocation>
</comment>
<sequence>MMRLLPQSLFGRLLLFLTGGLVLAQLLSAGILLQDREQALSHAIGGHIAQRIAAIVGLLDTLDEAERRRLVTALDLPPTRLSLDLPWSEQATTDERYHTTLFRALLRRQLGPDRPFQVEIADDWPPPIADRPAWRAPHRPPRDWADRPPPPPEEADRPPRRWQHAMMLGLRNFVVQVRLHDETVVTFQQVLPEEVIAWPTRLLLILLVLLVSVAVLAALAVRALTRPLTVLANAAAELGRDIRRPPLAESGPLEVRRAAAAFNTMQDRLIRYIEDRDRILAAMSHDLKTPITRLRLRAELLDDSPLREKFQADLDDMQHMAQASLDFLRGGENSEPIASVDLNALLESLQEDAEDVGDEVGIAGTVRQPLRCRPLALKRCLTNLLDNALKYGQRADITARDTPQRLTLTIRDHGSGIPDTELERVFEPFYRLESSRSRDTGGAGLGLSIARNIARAHGGDLTLRNHPQGGLEAVLELPR</sequence>
<dbReference type="SMART" id="SM00388">
    <property type="entry name" value="HisKA"/>
    <property type="match status" value="1"/>
</dbReference>
<keyword evidence="11" id="KW-0067">ATP-binding</keyword>
<evidence type="ECO:0000256" key="13">
    <source>
        <dbReference type="ARBA" id="ARBA00023012"/>
    </source>
</evidence>
<proteinExistence type="predicted"/>
<dbReference type="PANTHER" id="PTHR44936:SF5">
    <property type="entry name" value="SENSOR HISTIDINE KINASE ENVZ"/>
    <property type="match status" value="1"/>
</dbReference>
<evidence type="ECO:0000313" key="20">
    <source>
        <dbReference type="Proteomes" id="UP000760480"/>
    </source>
</evidence>
<keyword evidence="5" id="KW-0997">Cell inner membrane</keyword>
<name>A0ABX1TG49_9GAMM</name>
<dbReference type="SUPFAM" id="SSF55874">
    <property type="entry name" value="ATPase domain of HSP90 chaperone/DNA topoisomerase II/histidine kinase"/>
    <property type="match status" value="1"/>
</dbReference>
<evidence type="ECO:0000256" key="15">
    <source>
        <dbReference type="SAM" id="MobiDB-lite"/>
    </source>
</evidence>
<evidence type="ECO:0000256" key="1">
    <source>
        <dbReference type="ARBA" id="ARBA00000085"/>
    </source>
</evidence>
<dbReference type="Proteomes" id="UP000760480">
    <property type="component" value="Unassembled WGS sequence"/>
</dbReference>
<protein>
    <recommendedName>
        <fullName evidence="3">histidine kinase</fullName>
        <ecNumber evidence="3">2.7.13.3</ecNumber>
    </recommendedName>
</protein>
<dbReference type="PROSITE" id="PS50109">
    <property type="entry name" value="HIS_KIN"/>
    <property type="match status" value="1"/>
</dbReference>
<evidence type="ECO:0000256" key="7">
    <source>
        <dbReference type="ARBA" id="ARBA00022679"/>
    </source>
</evidence>
<evidence type="ECO:0000256" key="9">
    <source>
        <dbReference type="ARBA" id="ARBA00022741"/>
    </source>
</evidence>
<evidence type="ECO:0000256" key="11">
    <source>
        <dbReference type="ARBA" id="ARBA00022840"/>
    </source>
</evidence>
<dbReference type="CDD" id="cd00075">
    <property type="entry name" value="HATPase"/>
    <property type="match status" value="1"/>
</dbReference>
<dbReference type="SUPFAM" id="SSF47384">
    <property type="entry name" value="Homodimeric domain of signal transducing histidine kinase"/>
    <property type="match status" value="1"/>
</dbReference>
<dbReference type="CDD" id="cd06225">
    <property type="entry name" value="HAMP"/>
    <property type="match status" value="1"/>
</dbReference>
<dbReference type="PRINTS" id="PR00344">
    <property type="entry name" value="BCTRLSENSOR"/>
</dbReference>
<dbReference type="EMBL" id="SPMZ01000011">
    <property type="protein sequence ID" value="NMQ18338.1"/>
    <property type="molecule type" value="Genomic_DNA"/>
</dbReference>
<feature type="domain" description="Histidine kinase" evidence="17">
    <location>
        <begin position="282"/>
        <end position="479"/>
    </location>
</feature>
<evidence type="ECO:0000256" key="8">
    <source>
        <dbReference type="ARBA" id="ARBA00022692"/>
    </source>
</evidence>
<keyword evidence="9" id="KW-0547">Nucleotide-binding</keyword>
<dbReference type="PROSITE" id="PS50885">
    <property type="entry name" value="HAMP"/>
    <property type="match status" value="1"/>
</dbReference>
<evidence type="ECO:0000256" key="14">
    <source>
        <dbReference type="ARBA" id="ARBA00023136"/>
    </source>
</evidence>
<reference evidence="19 20" key="1">
    <citation type="submission" date="2019-03" db="EMBL/GenBank/DDBJ databases">
        <title>Metabolic reconstructions from genomes of highly enriched 'Candidatus Accumulibacter' and 'Candidatus Competibacter' bioreactor populations.</title>
        <authorList>
            <person name="Annavajhala M.K."/>
            <person name="Welles L."/>
            <person name="Abbas B."/>
            <person name="Sorokin D."/>
            <person name="Park H."/>
            <person name="Van Loosdrecht M."/>
            <person name="Chandran K."/>
        </authorList>
    </citation>
    <scope>NUCLEOTIDE SEQUENCE [LARGE SCALE GENOMIC DNA]</scope>
    <source>
        <strain evidence="19 20">SBR_G</strain>
    </source>
</reference>
<evidence type="ECO:0000256" key="5">
    <source>
        <dbReference type="ARBA" id="ARBA00022519"/>
    </source>
</evidence>
<comment type="catalytic activity">
    <reaction evidence="1">
        <text>ATP + protein L-histidine = ADP + protein N-phospho-L-histidine.</text>
        <dbReference type="EC" id="2.7.13.3"/>
    </reaction>
</comment>
<evidence type="ECO:0000256" key="16">
    <source>
        <dbReference type="SAM" id="Phobius"/>
    </source>
</evidence>
<keyword evidence="6" id="KW-0597">Phosphoprotein</keyword>
<comment type="caution">
    <text evidence="19">The sequence shown here is derived from an EMBL/GenBank/DDBJ whole genome shotgun (WGS) entry which is preliminary data.</text>
</comment>
<dbReference type="EC" id="2.7.13.3" evidence="3"/>
<dbReference type="InterPro" id="IPR004358">
    <property type="entry name" value="Sig_transdc_His_kin-like_C"/>
</dbReference>